<reference evidence="2" key="1">
    <citation type="submission" date="2023-10" db="EMBL/GenBank/DDBJ databases">
        <authorList>
            <person name="Chen Y."/>
            <person name="Shah S."/>
            <person name="Dougan E. K."/>
            <person name="Thang M."/>
            <person name="Chan C."/>
        </authorList>
    </citation>
    <scope>NUCLEOTIDE SEQUENCE [LARGE SCALE GENOMIC DNA]</scope>
</reference>
<gene>
    <name evidence="2" type="ORF">PCOR1329_LOCUS33088</name>
</gene>
<dbReference type="EMBL" id="CAUYUJ010013725">
    <property type="protein sequence ID" value="CAK0836657.1"/>
    <property type="molecule type" value="Genomic_DNA"/>
</dbReference>
<sequence>ALGPADSMAGLEHGQPLAQLLGRLGPRAPAPGAGPPGAGGGGGAFGRAAVPSYRSGAFGRAGAAAPLQPLTAVPSVRSAPPPATSSRKQAAAASQRTAWGSAAEVASLADAFDNPVVDPQTATRARLEEALDGFLADVPSWRGGQRDAGRSVL</sequence>
<comment type="caution">
    <text evidence="2">The sequence shown here is derived from an EMBL/GenBank/DDBJ whole genome shotgun (WGS) entry which is preliminary data.</text>
</comment>
<evidence type="ECO:0000313" key="2">
    <source>
        <dbReference type="EMBL" id="CAK0836657.1"/>
    </source>
</evidence>
<feature type="non-terminal residue" evidence="2">
    <location>
        <position position="153"/>
    </location>
</feature>
<feature type="compositionally biased region" description="Gly residues" evidence="1">
    <location>
        <begin position="35"/>
        <end position="45"/>
    </location>
</feature>
<accession>A0ABN9SW04</accession>
<dbReference type="Proteomes" id="UP001189429">
    <property type="component" value="Unassembled WGS sequence"/>
</dbReference>
<protein>
    <submittedName>
        <fullName evidence="2">Uncharacterized protein</fullName>
    </submittedName>
</protein>
<feature type="region of interest" description="Disordered" evidence="1">
    <location>
        <begin position="1"/>
        <end position="46"/>
    </location>
</feature>
<name>A0ABN9SW04_9DINO</name>
<evidence type="ECO:0000313" key="3">
    <source>
        <dbReference type="Proteomes" id="UP001189429"/>
    </source>
</evidence>
<keyword evidence="3" id="KW-1185">Reference proteome</keyword>
<proteinExistence type="predicted"/>
<feature type="non-terminal residue" evidence="2">
    <location>
        <position position="1"/>
    </location>
</feature>
<feature type="region of interest" description="Disordered" evidence="1">
    <location>
        <begin position="72"/>
        <end position="96"/>
    </location>
</feature>
<organism evidence="2 3">
    <name type="scientific">Prorocentrum cordatum</name>
    <dbReference type="NCBI Taxonomy" id="2364126"/>
    <lineage>
        <taxon>Eukaryota</taxon>
        <taxon>Sar</taxon>
        <taxon>Alveolata</taxon>
        <taxon>Dinophyceae</taxon>
        <taxon>Prorocentrales</taxon>
        <taxon>Prorocentraceae</taxon>
        <taxon>Prorocentrum</taxon>
    </lineage>
</organism>
<evidence type="ECO:0000256" key="1">
    <source>
        <dbReference type="SAM" id="MobiDB-lite"/>
    </source>
</evidence>